<gene>
    <name evidence="3" type="ORF">OL497_05695</name>
</gene>
<keyword evidence="1" id="KW-0812">Transmembrane</keyword>
<comment type="caution">
    <text evidence="3">The sequence shown here is derived from an EMBL/GenBank/DDBJ whole genome shotgun (WGS) entry which is preliminary data.</text>
</comment>
<proteinExistence type="predicted"/>
<dbReference type="InterPro" id="IPR013694">
    <property type="entry name" value="VIT"/>
</dbReference>
<feature type="transmembrane region" description="Helical" evidence="1">
    <location>
        <begin position="154"/>
        <end position="177"/>
    </location>
</feature>
<keyword evidence="4" id="KW-1185">Reference proteome</keyword>
<organism evidence="3 4">
    <name type="scientific">Chitinophaga nivalis</name>
    <dbReference type="NCBI Taxonomy" id="2991709"/>
    <lineage>
        <taxon>Bacteria</taxon>
        <taxon>Pseudomonadati</taxon>
        <taxon>Bacteroidota</taxon>
        <taxon>Chitinophagia</taxon>
        <taxon>Chitinophagales</taxon>
        <taxon>Chitinophagaceae</taxon>
        <taxon>Chitinophaga</taxon>
    </lineage>
</organism>
<accession>A0ABT3IHD7</accession>
<keyword evidence="1" id="KW-0472">Membrane</keyword>
<feature type="transmembrane region" description="Helical" evidence="1">
    <location>
        <begin position="189"/>
        <end position="208"/>
    </location>
</feature>
<feature type="transmembrane region" description="Helical" evidence="1">
    <location>
        <begin position="98"/>
        <end position="117"/>
    </location>
</feature>
<protein>
    <submittedName>
        <fullName evidence="3">XrtN system VIT domain-containing protein</fullName>
    </submittedName>
</protein>
<evidence type="ECO:0000256" key="1">
    <source>
        <dbReference type="SAM" id="Phobius"/>
    </source>
</evidence>
<dbReference type="EMBL" id="JAPDNS010000001">
    <property type="protein sequence ID" value="MCW3483373.1"/>
    <property type="molecule type" value="Genomic_DNA"/>
</dbReference>
<dbReference type="InterPro" id="IPR031005">
    <property type="entry name" value="Sorted_by_XrtN"/>
</dbReference>
<evidence type="ECO:0000259" key="2">
    <source>
        <dbReference type="PROSITE" id="PS51468"/>
    </source>
</evidence>
<feature type="transmembrane region" description="Helical" evidence="1">
    <location>
        <begin position="69"/>
        <end position="86"/>
    </location>
</feature>
<feature type="transmembrane region" description="Helical" evidence="1">
    <location>
        <begin position="129"/>
        <end position="148"/>
    </location>
</feature>
<keyword evidence="1" id="KW-1133">Transmembrane helix</keyword>
<name>A0ABT3IHD7_9BACT</name>
<evidence type="ECO:0000313" key="3">
    <source>
        <dbReference type="EMBL" id="MCW3483373.1"/>
    </source>
</evidence>
<sequence length="839" mass="96543">MDNRLAKAFPMPYQVGLIALLPALAGLLLPLVIAADITAPFFLINHVVSLLYVFLLLLGKYLKAWPGRRKVMSVFIVIIFINAYSLNREMDVFRESVGWYIVMATLLCMNILLWPFFEHMPKAVRYLQCILMGLTFLIPVYLICYLMRMYLISLLGLLALGISVYTFSPVFIFLYNLSVIKEMIWPHRIYRWLYLGALAVATCFVIAYCVCYVVDKNETDRIYREADMQKDPEMVSWLTVAQQLPAGSMSEKILKTDVVYASPENGESRSDFMNLPSRIYEDGSRHDPLFMTAAFFSGTTAIPESDRLKILDVIYDKRHYTEKRLWSGEDLVTTHVTARADVWPKLHIAYTEYTITVANEPKQRWSGQQEAIYTFHLPEGAVVTSLSLWMKDREEKGILTTKEKATQAYDTIVGVQYRDPSVVHWQEGNRVVVRVFPVEQQEKRTFKLGVTTPLRLENQRLHYTPVWLEGPSGKQAGQDVSLRFDTWPSGMQLPAGFHSGQEKTVTYHGTYNADWTLSFAEEGLTNGSFHFNGKDYTLLPYQPAYTTFVPEQYYLDINNGWKQEDYNNICRLLQQQQVWVAHPEKGMILITRDNQGTLFEELRRYRFSLFPFYKIPDPEKALVITASNGISPQLDELEETRFRWHVYDFLKEHRVRVYDIGEVASPYLTTLRDTRVLLYEKGTPADLLSQLQKHSFLQPQENAQQLVLHHAGIRIVQSAGGVPVTAPDHLARLFAYNDIMRQLGMRAIAEQNRYDSALIQVAKQAYVVSPVSSLIVLETKADYERFDISNDVNSLKNAALQGHGSVPEPHEWGLFSIAMLVLIYVRFEKLFRRKKTITC</sequence>
<reference evidence="3 4" key="1">
    <citation type="submission" date="2022-10" db="EMBL/GenBank/DDBJ databases">
        <title>Chitinophaga nivalis PC15 sp. nov., isolated from Pyeongchang county, South Korea.</title>
        <authorList>
            <person name="Trinh H.N."/>
        </authorList>
    </citation>
    <scope>NUCLEOTIDE SEQUENCE [LARGE SCALE GENOMIC DNA]</scope>
    <source>
        <strain evidence="3 4">PC14</strain>
    </source>
</reference>
<dbReference type="NCBIfam" id="TIGR04477">
    <property type="entry name" value="sorted_by_XrtN"/>
    <property type="match status" value="1"/>
</dbReference>
<feature type="transmembrane region" description="Helical" evidence="1">
    <location>
        <begin position="44"/>
        <end position="62"/>
    </location>
</feature>
<evidence type="ECO:0000313" key="4">
    <source>
        <dbReference type="Proteomes" id="UP001207742"/>
    </source>
</evidence>
<feature type="domain" description="VIT" evidence="2">
    <location>
        <begin position="319"/>
        <end position="452"/>
    </location>
</feature>
<dbReference type="RefSeq" id="WP_264728640.1">
    <property type="nucleotide sequence ID" value="NZ_JAPDNR010000001.1"/>
</dbReference>
<dbReference type="Pfam" id="PF08487">
    <property type="entry name" value="VIT"/>
    <property type="match status" value="1"/>
</dbReference>
<dbReference type="Proteomes" id="UP001207742">
    <property type="component" value="Unassembled WGS sequence"/>
</dbReference>
<dbReference type="PROSITE" id="PS51468">
    <property type="entry name" value="VIT"/>
    <property type="match status" value="1"/>
</dbReference>